<sequence>MTETMTPLPYRVTGRRIEAADTVTLALAPVGERIGPWTPGQFTMLYAFGVGEVPISISGGDGARIRHTVRDVGAVSHAVCGTPVGGVLGLRGPYGCGWDPDSAAGADLVLVAGGIGLAPLRPVLEHALARRERYGRVAVLVGARTPADLLYPREYPAWRAVGVQLLVTVDRADAGWGGHVGVVTTLLDQARFTPGNTVAFVCGPELMMRFTARALGDRGVPAGAVRVSLERNMRCGIALCGHCQLGPLLVCRDGPVAGYDLAGPLLAVKEL</sequence>
<dbReference type="EMBL" id="AP022871">
    <property type="protein sequence ID" value="BCB89562.1"/>
    <property type="molecule type" value="Genomic_DNA"/>
</dbReference>
<feature type="domain" description="FAD-binding FR-type" evidence="2">
    <location>
        <begin position="5"/>
        <end position="100"/>
    </location>
</feature>
<reference evidence="3 4" key="1">
    <citation type="submission" date="2020-03" db="EMBL/GenBank/DDBJ databases">
        <title>Whole genome shotgun sequence of Phytohabitans suffuscus NBRC 105367.</title>
        <authorList>
            <person name="Komaki H."/>
            <person name="Tamura T."/>
        </authorList>
    </citation>
    <scope>NUCLEOTIDE SEQUENCE [LARGE SCALE GENOMIC DNA]</scope>
    <source>
        <strain evidence="3 4">NBRC 105367</strain>
    </source>
</reference>
<dbReference type="InterPro" id="IPR001433">
    <property type="entry name" value="OxRdtase_FAD/NAD-bd"/>
</dbReference>
<accession>A0A6F8YTW7</accession>
<dbReference type="Proteomes" id="UP000503011">
    <property type="component" value="Chromosome"/>
</dbReference>
<proteinExistence type="predicted"/>
<dbReference type="InterPro" id="IPR017927">
    <property type="entry name" value="FAD-bd_FR_type"/>
</dbReference>
<feature type="binding site" evidence="1">
    <location>
        <position position="235"/>
    </location>
    <ligand>
        <name>[2Fe-2S] cluster</name>
        <dbReference type="ChEBI" id="CHEBI:190135"/>
    </ligand>
</feature>
<name>A0A6F8YTW7_9ACTN</name>
<dbReference type="GO" id="GO:0016491">
    <property type="term" value="F:oxidoreductase activity"/>
    <property type="evidence" value="ECO:0007669"/>
    <property type="project" value="InterPro"/>
</dbReference>
<organism evidence="3 4">
    <name type="scientific">Phytohabitans suffuscus</name>
    <dbReference type="NCBI Taxonomy" id="624315"/>
    <lineage>
        <taxon>Bacteria</taxon>
        <taxon>Bacillati</taxon>
        <taxon>Actinomycetota</taxon>
        <taxon>Actinomycetes</taxon>
        <taxon>Micromonosporales</taxon>
        <taxon>Micromonosporaceae</taxon>
    </lineage>
</organism>
<keyword evidence="1" id="KW-0408">Iron</keyword>
<protein>
    <submittedName>
        <fullName evidence="3">Oxidoreductase</fullName>
    </submittedName>
</protein>
<dbReference type="GO" id="GO:0006221">
    <property type="term" value="P:pyrimidine nucleotide biosynthetic process"/>
    <property type="evidence" value="ECO:0007669"/>
    <property type="project" value="InterPro"/>
</dbReference>
<dbReference type="SUPFAM" id="SSF63380">
    <property type="entry name" value="Riboflavin synthase domain-like"/>
    <property type="match status" value="1"/>
</dbReference>
<dbReference type="PANTHER" id="PTHR43513">
    <property type="entry name" value="DIHYDROOROTATE DEHYDROGENASE B (NAD(+)), ELECTRON TRANSFER SUBUNIT"/>
    <property type="match status" value="1"/>
</dbReference>
<dbReference type="InterPro" id="IPR039261">
    <property type="entry name" value="FNR_nucleotide-bd"/>
</dbReference>
<dbReference type="AlphaFoldDB" id="A0A6F8YTW7"/>
<dbReference type="PRINTS" id="PR00371">
    <property type="entry name" value="FPNCR"/>
</dbReference>
<keyword evidence="1" id="KW-0001">2Fe-2S</keyword>
<keyword evidence="1" id="KW-0411">Iron-sulfur</keyword>
<comment type="cofactor">
    <cofactor evidence="1">
        <name>[2Fe-2S] cluster</name>
        <dbReference type="ChEBI" id="CHEBI:190135"/>
    </cofactor>
    <text evidence="1">Binds 1 [2Fe-2S] cluster per subunit.</text>
</comment>
<keyword evidence="1" id="KW-0479">Metal-binding</keyword>
<evidence type="ECO:0000313" key="3">
    <source>
        <dbReference type="EMBL" id="BCB89562.1"/>
    </source>
</evidence>
<dbReference type="KEGG" id="psuu:Psuf_068750"/>
<evidence type="ECO:0000256" key="1">
    <source>
        <dbReference type="PIRSR" id="PIRSR006816-2"/>
    </source>
</evidence>
<dbReference type="RefSeq" id="WP_232075317.1">
    <property type="nucleotide sequence ID" value="NZ_AP022871.1"/>
</dbReference>
<dbReference type="Gene3D" id="2.40.30.10">
    <property type="entry name" value="Translation factors"/>
    <property type="match status" value="1"/>
</dbReference>
<dbReference type="InterPro" id="IPR012165">
    <property type="entry name" value="Cyt_c3_hydrogenase_gsu"/>
</dbReference>
<feature type="binding site" evidence="1">
    <location>
        <position position="240"/>
    </location>
    <ligand>
        <name>[2Fe-2S] cluster</name>
        <dbReference type="ChEBI" id="CHEBI:190135"/>
    </ligand>
</feature>
<dbReference type="SUPFAM" id="SSF52343">
    <property type="entry name" value="Ferredoxin reductase-like, C-terminal NADP-linked domain"/>
    <property type="match status" value="1"/>
</dbReference>
<keyword evidence="4" id="KW-1185">Reference proteome</keyword>
<dbReference type="CDD" id="cd06221">
    <property type="entry name" value="sulfite_reductase_like"/>
    <property type="match status" value="1"/>
</dbReference>
<dbReference type="PRINTS" id="PR00410">
    <property type="entry name" value="PHEHYDRXLASE"/>
</dbReference>
<dbReference type="PROSITE" id="PS51384">
    <property type="entry name" value="FAD_FR"/>
    <property type="match status" value="1"/>
</dbReference>
<dbReference type="PIRSF" id="PIRSF006816">
    <property type="entry name" value="Cyc3_hyd_g"/>
    <property type="match status" value="1"/>
</dbReference>
<dbReference type="InterPro" id="IPR001709">
    <property type="entry name" value="Flavoprot_Pyr_Nucl_cyt_Rdtase"/>
</dbReference>
<gene>
    <name evidence="3" type="ORF">Psuf_068750</name>
</gene>
<dbReference type="GO" id="GO:0051537">
    <property type="term" value="F:2 iron, 2 sulfur cluster binding"/>
    <property type="evidence" value="ECO:0007669"/>
    <property type="project" value="UniProtKB-KW"/>
</dbReference>
<evidence type="ECO:0000313" key="4">
    <source>
        <dbReference type="Proteomes" id="UP000503011"/>
    </source>
</evidence>
<dbReference type="GO" id="GO:0046872">
    <property type="term" value="F:metal ion binding"/>
    <property type="evidence" value="ECO:0007669"/>
    <property type="project" value="UniProtKB-KW"/>
</dbReference>
<feature type="binding site" evidence="1">
    <location>
        <position position="251"/>
    </location>
    <ligand>
        <name>[2Fe-2S] cluster</name>
        <dbReference type="ChEBI" id="CHEBI:190135"/>
    </ligand>
</feature>
<dbReference type="Gene3D" id="3.40.50.80">
    <property type="entry name" value="Nucleotide-binding domain of ferredoxin-NADP reductase (FNR) module"/>
    <property type="match status" value="1"/>
</dbReference>
<dbReference type="Pfam" id="PF00175">
    <property type="entry name" value="NAD_binding_1"/>
    <property type="match status" value="1"/>
</dbReference>
<dbReference type="InterPro" id="IPR050353">
    <property type="entry name" value="PyrK_electron_transfer"/>
</dbReference>
<reference evidence="3 4" key="2">
    <citation type="submission" date="2020-03" db="EMBL/GenBank/DDBJ databases">
        <authorList>
            <person name="Ichikawa N."/>
            <person name="Kimura A."/>
            <person name="Kitahashi Y."/>
            <person name="Uohara A."/>
        </authorList>
    </citation>
    <scope>NUCLEOTIDE SEQUENCE [LARGE SCALE GENOMIC DNA]</scope>
    <source>
        <strain evidence="3 4">NBRC 105367</strain>
    </source>
</reference>
<dbReference type="GO" id="GO:0050660">
    <property type="term" value="F:flavin adenine dinucleotide binding"/>
    <property type="evidence" value="ECO:0007669"/>
    <property type="project" value="InterPro"/>
</dbReference>
<dbReference type="InterPro" id="IPR017938">
    <property type="entry name" value="Riboflavin_synthase-like_b-brl"/>
</dbReference>
<feature type="binding site" evidence="1">
    <location>
        <position position="243"/>
    </location>
    <ligand>
        <name>[2Fe-2S] cluster</name>
        <dbReference type="ChEBI" id="CHEBI:190135"/>
    </ligand>
</feature>
<evidence type="ECO:0000259" key="2">
    <source>
        <dbReference type="PROSITE" id="PS51384"/>
    </source>
</evidence>